<dbReference type="Pfam" id="PF03596">
    <property type="entry name" value="Cad"/>
    <property type="match status" value="1"/>
</dbReference>
<feature type="transmembrane region" description="Helical" evidence="1">
    <location>
        <begin position="40"/>
        <end position="62"/>
    </location>
</feature>
<name>A0ABU5CNF1_9BACI</name>
<keyword evidence="1" id="KW-0472">Membrane</keyword>
<feature type="transmembrane region" description="Helical" evidence="1">
    <location>
        <begin position="107"/>
        <end position="127"/>
    </location>
</feature>
<evidence type="ECO:0000313" key="2">
    <source>
        <dbReference type="EMBL" id="MDY0407367.1"/>
    </source>
</evidence>
<keyword evidence="1" id="KW-1133">Transmembrane helix</keyword>
<sequence>MVTTIVSAIVSYIATSIDYIVILVVLFAQNERRKKAVRDIFLGQYLGFTILIAISLLAAFGLTLIPQHWIGLLGLVPIFIGLKVLFEKEDDADEQGESIDTSQFTSFILSVAVIMLAAGGDNLGVYIPYFTTLATLELVVTIIIYYVLAAVLLYLCRRIAAVKGVSETVEKYERIIVPIVFVALGIMIMYENGTFSWILNWIN</sequence>
<keyword evidence="3" id="KW-1185">Reference proteome</keyword>
<gene>
    <name evidence="2" type="ORF">RWD45_00340</name>
</gene>
<comment type="caution">
    <text evidence="2">The sequence shown here is derived from an EMBL/GenBank/DDBJ whole genome shotgun (WGS) entry which is preliminary data.</text>
</comment>
<protein>
    <submittedName>
        <fullName evidence="2">CadD family cadmium resistance transporter</fullName>
    </submittedName>
</protein>
<feature type="transmembrane region" description="Helical" evidence="1">
    <location>
        <begin position="6"/>
        <end position="28"/>
    </location>
</feature>
<accession>A0ABU5CNF1</accession>
<dbReference type="NCBIfam" id="TIGR00779">
    <property type="entry name" value="cad"/>
    <property type="match status" value="1"/>
</dbReference>
<feature type="transmembrane region" description="Helical" evidence="1">
    <location>
        <begin position="133"/>
        <end position="155"/>
    </location>
</feature>
<dbReference type="EMBL" id="JAWDIQ010000001">
    <property type="protein sequence ID" value="MDY0407367.1"/>
    <property type="molecule type" value="Genomic_DNA"/>
</dbReference>
<evidence type="ECO:0000313" key="3">
    <source>
        <dbReference type="Proteomes" id="UP001275315"/>
    </source>
</evidence>
<proteinExistence type="predicted"/>
<feature type="transmembrane region" description="Helical" evidence="1">
    <location>
        <begin position="68"/>
        <end position="86"/>
    </location>
</feature>
<dbReference type="InterPro" id="IPR004676">
    <property type="entry name" value="Cd-R_transporter"/>
</dbReference>
<organism evidence="2 3">
    <name type="scientific">Paracerasibacillus soli</name>
    <dbReference type="NCBI Taxonomy" id="480284"/>
    <lineage>
        <taxon>Bacteria</taxon>
        <taxon>Bacillati</taxon>
        <taxon>Bacillota</taxon>
        <taxon>Bacilli</taxon>
        <taxon>Bacillales</taxon>
        <taxon>Bacillaceae</taxon>
        <taxon>Paracerasibacillus</taxon>
    </lineage>
</organism>
<evidence type="ECO:0000256" key="1">
    <source>
        <dbReference type="SAM" id="Phobius"/>
    </source>
</evidence>
<keyword evidence="1" id="KW-0812">Transmembrane</keyword>
<dbReference type="RefSeq" id="WP_320378202.1">
    <property type="nucleotide sequence ID" value="NZ_JAWDIQ010000001.1"/>
</dbReference>
<feature type="transmembrane region" description="Helical" evidence="1">
    <location>
        <begin position="175"/>
        <end position="199"/>
    </location>
</feature>
<reference evidence="2 3" key="1">
    <citation type="submission" date="2023-10" db="EMBL/GenBank/DDBJ databases">
        <title>Virgibacillus soli CC-YMP-6 genome.</title>
        <authorList>
            <person name="Miliotis G."/>
            <person name="Sengupta P."/>
            <person name="Hameed A."/>
            <person name="Chuvochina M."/>
            <person name="Mcdonagh F."/>
            <person name="Simpson A.C."/>
            <person name="Singh N.K."/>
            <person name="Rekha P.D."/>
            <person name="Raman K."/>
            <person name="Hugenholtz P."/>
            <person name="Venkateswaran K."/>
        </authorList>
    </citation>
    <scope>NUCLEOTIDE SEQUENCE [LARGE SCALE GENOMIC DNA]</scope>
    <source>
        <strain evidence="2 3">CC-YMP-6</strain>
    </source>
</reference>
<dbReference type="Proteomes" id="UP001275315">
    <property type="component" value="Unassembled WGS sequence"/>
</dbReference>